<evidence type="ECO:0000313" key="3">
    <source>
        <dbReference type="Proteomes" id="UP000249799"/>
    </source>
</evidence>
<dbReference type="AlphaFoldDB" id="A0A2Z4FNC4"/>
<dbReference type="PANTHER" id="PTHR22870:SF408">
    <property type="entry name" value="OS09G0560450 PROTEIN"/>
    <property type="match status" value="1"/>
</dbReference>
<dbReference type="Pfam" id="PF13540">
    <property type="entry name" value="RCC1_2"/>
    <property type="match status" value="1"/>
</dbReference>
<protein>
    <submittedName>
        <fullName evidence="2">Uncharacterized protein</fullName>
    </submittedName>
</protein>
<accession>A0A2Z4FNC4</accession>
<proteinExistence type="predicted"/>
<dbReference type="PROSITE" id="PS51257">
    <property type="entry name" value="PROKAR_LIPOPROTEIN"/>
    <property type="match status" value="1"/>
</dbReference>
<sequence length="592" mass="64637">MNTLRHMFKTRVHYSPSVFIVFSILCMTCLTAACSSDTGQDAAKSEEEATDIRQDVPEDVADVDDSAHVAQLILSPDPVEAFVTQTVQINFRAYNDHGIQLDDADVTWRVENAQVATVDESGLLLGLEAGQTTLSATSGDAQASLEVIVRPFDELERIEIIPAQREVGVGESLALEVEAYRADGTEIVNLNLPVDWHSDTPERATIDPNGLLSGIERGEVEVKATVGGLQARANFRVELKFKAFGDQGAHYAISTGGQIYWVKFNDSVENSDALWIPKFEQIEVDGDVHFKSMTTQDGSANCALSTDGRVYCWGQNTLGKLGADFQTPQLESPTLLETALRFESLAMGAHSTCGLSAEGSIYCWGDLLISGNYEERATNLLETHSYEPVLIDSGPFARIFMTRNALCAEETKTKRWHCMGSGEYGYLGNGSLDDQDELLAIGEPGIFLEIAAKNGAAVRDGICGIDEQLHIWCWGGGVGSVPQRKPWSDEMVDISPLGLGFCSATPERQIQCWGQLSPCTVGQRAWVPNSESQYYEVPQAAIQNIPEDWESLAGQCVLTEGGDIWCWGLSQSTGNPIRPLECEPSAQRVQTF</sequence>
<dbReference type="PANTHER" id="PTHR22870">
    <property type="entry name" value="REGULATOR OF CHROMOSOME CONDENSATION"/>
    <property type="match status" value="1"/>
</dbReference>
<keyword evidence="1" id="KW-0677">Repeat</keyword>
<dbReference type="OrthoDB" id="5475758at2"/>
<evidence type="ECO:0000256" key="1">
    <source>
        <dbReference type="ARBA" id="ARBA00022737"/>
    </source>
</evidence>
<dbReference type="InterPro" id="IPR051210">
    <property type="entry name" value="Ub_ligase/GEF_domain"/>
</dbReference>
<organism evidence="2 3">
    <name type="scientific">Bradymonas sediminis</name>
    <dbReference type="NCBI Taxonomy" id="1548548"/>
    <lineage>
        <taxon>Bacteria</taxon>
        <taxon>Deltaproteobacteria</taxon>
        <taxon>Bradymonadales</taxon>
        <taxon>Bradymonadaceae</taxon>
        <taxon>Bradymonas</taxon>
    </lineage>
</organism>
<name>A0A2Z4FNC4_9DELT</name>
<dbReference type="Gene3D" id="2.60.40.1080">
    <property type="match status" value="2"/>
</dbReference>
<dbReference type="InterPro" id="IPR000408">
    <property type="entry name" value="Reg_chr_condens"/>
</dbReference>
<dbReference type="RefSeq" id="WP_111335770.1">
    <property type="nucleotide sequence ID" value="NZ_CP030032.1"/>
</dbReference>
<dbReference type="PROSITE" id="PS50012">
    <property type="entry name" value="RCC1_3"/>
    <property type="match status" value="1"/>
</dbReference>
<dbReference type="Gene3D" id="2.130.10.30">
    <property type="entry name" value="Regulator of chromosome condensation 1/beta-lactamase-inhibitor protein II"/>
    <property type="match status" value="1"/>
</dbReference>
<dbReference type="Proteomes" id="UP000249799">
    <property type="component" value="Chromosome"/>
</dbReference>
<dbReference type="SMART" id="SM00635">
    <property type="entry name" value="BID_2"/>
    <property type="match status" value="2"/>
</dbReference>
<dbReference type="InterPro" id="IPR009091">
    <property type="entry name" value="RCC1/BLIP-II"/>
</dbReference>
<dbReference type="KEGG" id="bsed:DN745_13885"/>
<dbReference type="Pfam" id="PF02368">
    <property type="entry name" value="Big_2"/>
    <property type="match status" value="2"/>
</dbReference>
<gene>
    <name evidence="2" type="ORF">DN745_13885</name>
</gene>
<keyword evidence="3" id="KW-1185">Reference proteome</keyword>
<dbReference type="InterPro" id="IPR003343">
    <property type="entry name" value="Big_2"/>
</dbReference>
<reference evidence="2 3" key="1">
    <citation type="submission" date="2018-06" db="EMBL/GenBank/DDBJ databases">
        <title>Lujinxingia sediminis gen. nov. sp. nov., a new facultative anaerobic member of the class Deltaproteobacteria, and proposal of Lujinxingaceae fam. nov.</title>
        <authorList>
            <person name="Guo L.-Y."/>
            <person name="Li C.-M."/>
            <person name="Wang S."/>
            <person name="Du Z.-J."/>
        </authorList>
    </citation>
    <scope>NUCLEOTIDE SEQUENCE [LARGE SCALE GENOMIC DNA]</scope>
    <source>
        <strain evidence="2 3">FA350</strain>
    </source>
</reference>
<dbReference type="InterPro" id="IPR008964">
    <property type="entry name" value="Invasin/intimin_cell_adhesion"/>
</dbReference>
<evidence type="ECO:0000313" key="2">
    <source>
        <dbReference type="EMBL" id="AWV90360.1"/>
    </source>
</evidence>
<dbReference type="SUPFAM" id="SSF49373">
    <property type="entry name" value="Invasin/intimin cell-adhesion fragments"/>
    <property type="match status" value="2"/>
</dbReference>
<dbReference type="EMBL" id="CP030032">
    <property type="protein sequence ID" value="AWV90360.1"/>
    <property type="molecule type" value="Genomic_DNA"/>
</dbReference>
<dbReference type="SUPFAM" id="SSF50985">
    <property type="entry name" value="RCC1/BLIP-II"/>
    <property type="match status" value="1"/>
</dbReference>